<feature type="domain" description="D-arabinono-1,4-lactone oxidase C-terminal" evidence="3">
    <location>
        <begin position="5"/>
        <end position="141"/>
    </location>
</feature>
<dbReference type="AlphaFoldDB" id="A0A3N7F4X5"/>
<dbReference type="PANTHER" id="PTHR43762:SF1">
    <property type="entry name" value="D-ARABINONO-1,4-LACTONE OXIDASE"/>
    <property type="match status" value="1"/>
</dbReference>
<accession>A0A3N7F4X5</accession>
<dbReference type="InParanoid" id="A0A3N7F4X5"/>
<dbReference type="InterPro" id="IPR007173">
    <property type="entry name" value="ALO_C"/>
</dbReference>
<protein>
    <recommendedName>
        <fullName evidence="3">D-arabinono-1,4-lactone oxidase C-terminal domain-containing protein</fullName>
    </recommendedName>
</protein>
<evidence type="ECO:0000256" key="1">
    <source>
        <dbReference type="ARBA" id="ARBA00005147"/>
    </source>
</evidence>
<name>A0A3N7F4X5_POPTR</name>
<dbReference type="GO" id="GO:0003885">
    <property type="term" value="F:D-arabinono-1,4-lactone oxidase activity"/>
    <property type="evidence" value="ECO:0007669"/>
    <property type="project" value="InterPro"/>
</dbReference>
<comment type="pathway">
    <text evidence="1">Cofactor biosynthesis; L-ascorbate biosynthesis.</text>
</comment>
<evidence type="ECO:0000256" key="2">
    <source>
        <dbReference type="ARBA" id="ARBA00023002"/>
    </source>
</evidence>
<dbReference type="GO" id="GO:0016020">
    <property type="term" value="C:membrane"/>
    <property type="evidence" value="ECO:0007669"/>
    <property type="project" value="InterPro"/>
</dbReference>
<reference evidence="4 5" key="1">
    <citation type="journal article" date="2006" name="Science">
        <title>The genome of black cottonwood, Populus trichocarpa (Torr. &amp; Gray).</title>
        <authorList>
            <person name="Tuskan G.A."/>
            <person name="Difazio S."/>
            <person name="Jansson S."/>
            <person name="Bohlmann J."/>
            <person name="Grigoriev I."/>
            <person name="Hellsten U."/>
            <person name="Putnam N."/>
            <person name="Ralph S."/>
            <person name="Rombauts S."/>
            <person name="Salamov A."/>
            <person name="Schein J."/>
            <person name="Sterck L."/>
            <person name="Aerts A."/>
            <person name="Bhalerao R.R."/>
            <person name="Bhalerao R.P."/>
            <person name="Blaudez D."/>
            <person name="Boerjan W."/>
            <person name="Brun A."/>
            <person name="Brunner A."/>
            <person name="Busov V."/>
            <person name="Campbell M."/>
            <person name="Carlson J."/>
            <person name="Chalot M."/>
            <person name="Chapman J."/>
            <person name="Chen G.L."/>
            <person name="Cooper D."/>
            <person name="Coutinho P.M."/>
            <person name="Couturier J."/>
            <person name="Covert S."/>
            <person name="Cronk Q."/>
            <person name="Cunningham R."/>
            <person name="Davis J."/>
            <person name="Degroeve S."/>
            <person name="Dejardin A."/>
            <person name="Depamphilis C."/>
            <person name="Detter J."/>
            <person name="Dirks B."/>
            <person name="Dubchak I."/>
            <person name="Duplessis S."/>
            <person name="Ehlting J."/>
            <person name="Ellis B."/>
            <person name="Gendler K."/>
            <person name="Goodstein D."/>
            <person name="Gribskov M."/>
            <person name="Grimwood J."/>
            <person name="Groover A."/>
            <person name="Gunter L."/>
            <person name="Hamberger B."/>
            <person name="Heinze B."/>
            <person name="Helariutta Y."/>
            <person name="Henrissat B."/>
            <person name="Holligan D."/>
            <person name="Holt R."/>
            <person name="Huang W."/>
            <person name="Islam-Faridi N."/>
            <person name="Jones S."/>
            <person name="Jones-Rhoades M."/>
            <person name="Jorgensen R."/>
            <person name="Joshi C."/>
            <person name="Kangasjarvi J."/>
            <person name="Karlsson J."/>
            <person name="Kelleher C."/>
            <person name="Kirkpatrick R."/>
            <person name="Kirst M."/>
            <person name="Kohler A."/>
            <person name="Kalluri U."/>
            <person name="Larimer F."/>
            <person name="Leebens-Mack J."/>
            <person name="Leple J.C."/>
            <person name="Locascio P."/>
            <person name="Lou Y."/>
            <person name="Lucas S."/>
            <person name="Martin F."/>
            <person name="Montanini B."/>
            <person name="Napoli C."/>
            <person name="Nelson D.R."/>
            <person name="Nelson C."/>
            <person name="Nieminen K."/>
            <person name="Nilsson O."/>
            <person name="Pereda V."/>
            <person name="Peter G."/>
            <person name="Philippe R."/>
            <person name="Pilate G."/>
            <person name="Poliakov A."/>
            <person name="Razumovskaya J."/>
            <person name="Richardson P."/>
            <person name="Rinaldi C."/>
            <person name="Ritland K."/>
            <person name="Rouze P."/>
            <person name="Ryaboy D."/>
            <person name="Schmutz J."/>
            <person name="Schrader J."/>
            <person name="Segerman B."/>
            <person name="Shin H."/>
            <person name="Siddiqui A."/>
            <person name="Sterky F."/>
            <person name="Terry A."/>
            <person name="Tsai C.J."/>
            <person name="Uberbacher E."/>
            <person name="Unneberg P."/>
            <person name="Vahala J."/>
            <person name="Wall K."/>
            <person name="Wessler S."/>
            <person name="Yang G."/>
            <person name="Yin T."/>
            <person name="Douglas C."/>
            <person name="Marra M."/>
            <person name="Sandberg G."/>
            <person name="Van de Peer Y."/>
            <person name="Rokhsar D."/>
        </authorList>
    </citation>
    <scope>NUCLEOTIDE SEQUENCE [LARGE SCALE GENOMIC DNA]</scope>
    <source>
        <strain evidence="5">cv. Nisqually</strain>
    </source>
</reference>
<dbReference type="PANTHER" id="PTHR43762">
    <property type="entry name" value="L-GULONOLACTONE OXIDASE"/>
    <property type="match status" value="1"/>
</dbReference>
<dbReference type="Proteomes" id="UP000006729">
    <property type="component" value="Chromosome 6"/>
</dbReference>
<dbReference type="UniPathway" id="UPA00132"/>
<dbReference type="GO" id="GO:0019853">
    <property type="term" value="P:L-ascorbic acid biosynthetic process"/>
    <property type="evidence" value="ECO:0007669"/>
    <property type="project" value="UniProtKB-UniPathway"/>
</dbReference>
<evidence type="ECO:0000313" key="4">
    <source>
        <dbReference type="EMBL" id="RQO91272.1"/>
    </source>
</evidence>
<sequence>MKDLEFIEELKQLIEKEEMPPPAPMEQRWTACSQSSMSPASSSAEDDIFSWVGIIMHLPTTVARQRKEITDEFFHYRHLTQAELWDKYSAYKLWAKIEVPKDKDELAALQARLRKRFPVDAYNKARKELDPNRILSNNMLDPIFGNKWKSILRWLVSHFILSYPFYFWIHHMYCLLVNLLGASALIPDCTPT</sequence>
<keyword evidence="5" id="KW-1185">Reference proteome</keyword>
<proteinExistence type="predicted"/>
<dbReference type="Pfam" id="PF04030">
    <property type="entry name" value="ALO"/>
    <property type="match status" value="1"/>
</dbReference>
<evidence type="ECO:0000313" key="5">
    <source>
        <dbReference type="Proteomes" id="UP000006729"/>
    </source>
</evidence>
<dbReference type="InterPro" id="IPR010031">
    <property type="entry name" value="FAD_lactone_oxidase-like"/>
</dbReference>
<gene>
    <name evidence="4" type="ORF">POPTR_006G043232</name>
</gene>
<evidence type="ECO:0000259" key="3">
    <source>
        <dbReference type="Pfam" id="PF04030"/>
    </source>
</evidence>
<organism evidence="4 5">
    <name type="scientific">Populus trichocarpa</name>
    <name type="common">Western balsam poplar</name>
    <name type="synonym">Populus balsamifera subsp. trichocarpa</name>
    <dbReference type="NCBI Taxonomy" id="3694"/>
    <lineage>
        <taxon>Eukaryota</taxon>
        <taxon>Viridiplantae</taxon>
        <taxon>Streptophyta</taxon>
        <taxon>Embryophyta</taxon>
        <taxon>Tracheophyta</taxon>
        <taxon>Spermatophyta</taxon>
        <taxon>Magnoliopsida</taxon>
        <taxon>eudicotyledons</taxon>
        <taxon>Gunneridae</taxon>
        <taxon>Pentapetalae</taxon>
        <taxon>rosids</taxon>
        <taxon>fabids</taxon>
        <taxon>Malpighiales</taxon>
        <taxon>Salicaceae</taxon>
        <taxon>Saliceae</taxon>
        <taxon>Populus</taxon>
    </lineage>
</organism>
<dbReference type="EMBL" id="CM009295">
    <property type="protein sequence ID" value="RQO91272.1"/>
    <property type="molecule type" value="Genomic_DNA"/>
</dbReference>
<keyword evidence="2" id="KW-0560">Oxidoreductase</keyword>
<dbReference type="STRING" id="3694.A0A3N7F4X5"/>